<dbReference type="Pfam" id="PF00015">
    <property type="entry name" value="MCPsignal"/>
    <property type="match status" value="1"/>
</dbReference>
<organism evidence="11 12">
    <name type="scientific">Chromobacterium rhizoryzae</name>
    <dbReference type="NCBI Taxonomy" id="1778675"/>
    <lineage>
        <taxon>Bacteria</taxon>
        <taxon>Pseudomonadati</taxon>
        <taxon>Pseudomonadota</taxon>
        <taxon>Betaproteobacteria</taxon>
        <taxon>Neisseriales</taxon>
        <taxon>Chromobacteriaceae</taxon>
        <taxon>Chromobacterium</taxon>
    </lineage>
</organism>
<dbReference type="GO" id="GO:0007165">
    <property type="term" value="P:signal transduction"/>
    <property type="evidence" value="ECO:0007669"/>
    <property type="project" value="UniProtKB-KW"/>
</dbReference>
<keyword evidence="2 8" id="KW-0812">Transmembrane</keyword>
<sequence length="580" mass="62036">MVPYRTIHLHVILPSSGAPRLRLSCIATHDIIMTLAKRLWLTIFFTLASLALALILTGQQLSGLTRAVNRHSARQQLSASLYQLKAGVLQLSRLDPLLPDSPARLRDTSLAVARLTGDIAAGLPANEAAPFRQAVGRLWQDYERNLSSALAIAETAPQDALSIPEQAWQQSLQPLAALLDRQQAQEQGRLTQETAQLQDTLQGMAWLTLGPLALASLVVAAMQLALARRLKRQLQAMAASADALGEGNLAVRLPAQGRDELAATAGRLNQFLNKLSDLLRQVEADARRSGGDCQRLQLLTLQVADASRQQSAKAKLSNEAAHAVADSAQTVAGHLQQADAHTRQAADDTGRARELGRLNAEAMRALADTMGCAQTEMRQLQLSLDDIAGVSGLIRDVAEQTNLLALNAAIEAARAGESGRGFAVVADEVRKLSERTRAATGSIFDALGRVEGATGSLHAALEQAGHACADKLDSQQALDQALLQVDTGLERLNRLMADIREHSAAQARAGGDIRQHGHEVAHLAAAIDQHMQQAAPVMQHLAAGAQDLNQTLSWFRIDAPDAEPAPSAAATDWRLLQQPA</sequence>
<keyword evidence="3 8" id="KW-1133">Transmembrane helix</keyword>
<evidence type="ECO:0000313" key="11">
    <source>
        <dbReference type="EMBL" id="AXT45095.1"/>
    </source>
</evidence>
<evidence type="ECO:0000259" key="9">
    <source>
        <dbReference type="PROSITE" id="PS50111"/>
    </source>
</evidence>
<dbReference type="KEGG" id="crz:D1345_02295"/>
<feature type="domain" description="Methyl-accepting transducer" evidence="9">
    <location>
        <begin position="285"/>
        <end position="549"/>
    </location>
</feature>
<comment type="similarity">
    <text evidence="6">Belongs to the methyl-accepting chemotaxis (MCP) protein family.</text>
</comment>
<evidence type="ECO:0000256" key="2">
    <source>
        <dbReference type="ARBA" id="ARBA00022692"/>
    </source>
</evidence>
<dbReference type="PANTHER" id="PTHR32089">
    <property type="entry name" value="METHYL-ACCEPTING CHEMOTAXIS PROTEIN MCPB"/>
    <property type="match status" value="1"/>
</dbReference>
<keyword evidence="5 7" id="KW-0807">Transducer</keyword>
<comment type="subcellular location">
    <subcellularLocation>
        <location evidence="1">Membrane</location>
        <topology evidence="1">Multi-pass membrane protein</topology>
    </subcellularLocation>
</comment>
<accession>A0AAD0RMC8</accession>
<dbReference type="InterPro" id="IPR003660">
    <property type="entry name" value="HAMP_dom"/>
</dbReference>
<dbReference type="Proteomes" id="UP000259465">
    <property type="component" value="Chromosome"/>
</dbReference>
<evidence type="ECO:0000259" key="10">
    <source>
        <dbReference type="PROSITE" id="PS50885"/>
    </source>
</evidence>
<evidence type="ECO:0000256" key="8">
    <source>
        <dbReference type="SAM" id="Phobius"/>
    </source>
</evidence>
<dbReference type="SMART" id="SM00304">
    <property type="entry name" value="HAMP"/>
    <property type="match status" value="1"/>
</dbReference>
<gene>
    <name evidence="11" type="ORF">D1345_02295</name>
</gene>
<evidence type="ECO:0000313" key="12">
    <source>
        <dbReference type="Proteomes" id="UP000259465"/>
    </source>
</evidence>
<feature type="domain" description="HAMP" evidence="10">
    <location>
        <begin position="228"/>
        <end position="280"/>
    </location>
</feature>
<evidence type="ECO:0000256" key="3">
    <source>
        <dbReference type="ARBA" id="ARBA00022989"/>
    </source>
</evidence>
<dbReference type="AlphaFoldDB" id="A0AAD0RMC8"/>
<keyword evidence="12" id="KW-1185">Reference proteome</keyword>
<feature type="transmembrane region" description="Helical" evidence="8">
    <location>
        <begin position="39"/>
        <end position="58"/>
    </location>
</feature>
<reference evidence="11 12" key="1">
    <citation type="submission" date="2018-08" db="EMBL/GenBank/DDBJ databases">
        <title>Complete genome sequence of JP2-74.</title>
        <authorList>
            <person name="Wu L."/>
        </authorList>
    </citation>
    <scope>NUCLEOTIDE SEQUENCE [LARGE SCALE GENOMIC DNA]</scope>
    <source>
        <strain evidence="11 12">JP2-74</strain>
    </source>
</reference>
<dbReference type="PROSITE" id="PS50885">
    <property type="entry name" value="HAMP"/>
    <property type="match status" value="1"/>
</dbReference>
<proteinExistence type="inferred from homology"/>
<dbReference type="Pfam" id="PF00672">
    <property type="entry name" value="HAMP"/>
    <property type="match status" value="1"/>
</dbReference>
<dbReference type="SMART" id="SM00283">
    <property type="entry name" value="MA"/>
    <property type="match status" value="1"/>
</dbReference>
<evidence type="ECO:0000256" key="6">
    <source>
        <dbReference type="ARBA" id="ARBA00029447"/>
    </source>
</evidence>
<dbReference type="CDD" id="cd06225">
    <property type="entry name" value="HAMP"/>
    <property type="match status" value="1"/>
</dbReference>
<evidence type="ECO:0000256" key="7">
    <source>
        <dbReference type="PROSITE-ProRule" id="PRU00284"/>
    </source>
</evidence>
<dbReference type="Gene3D" id="1.10.287.950">
    <property type="entry name" value="Methyl-accepting chemotaxis protein"/>
    <property type="match status" value="1"/>
</dbReference>
<evidence type="ECO:0000256" key="4">
    <source>
        <dbReference type="ARBA" id="ARBA00023136"/>
    </source>
</evidence>
<evidence type="ECO:0000256" key="1">
    <source>
        <dbReference type="ARBA" id="ARBA00004141"/>
    </source>
</evidence>
<evidence type="ECO:0000256" key="5">
    <source>
        <dbReference type="ARBA" id="ARBA00023224"/>
    </source>
</evidence>
<dbReference type="InterPro" id="IPR004089">
    <property type="entry name" value="MCPsignal_dom"/>
</dbReference>
<protein>
    <submittedName>
        <fullName evidence="11">Methyl-accepting chemotaxis protein</fullName>
    </submittedName>
</protein>
<keyword evidence="4 8" id="KW-0472">Membrane</keyword>
<dbReference type="PROSITE" id="PS50111">
    <property type="entry name" value="CHEMOTAXIS_TRANSDUC_2"/>
    <property type="match status" value="1"/>
</dbReference>
<dbReference type="SUPFAM" id="SSF58104">
    <property type="entry name" value="Methyl-accepting chemotaxis protein (MCP) signaling domain"/>
    <property type="match status" value="1"/>
</dbReference>
<name>A0AAD0RMC8_9NEIS</name>
<dbReference type="GO" id="GO:0016020">
    <property type="term" value="C:membrane"/>
    <property type="evidence" value="ECO:0007669"/>
    <property type="project" value="UniProtKB-SubCell"/>
</dbReference>
<dbReference type="PANTHER" id="PTHR32089:SF119">
    <property type="entry name" value="METHYL-ACCEPTING CHEMOTAXIS PROTEIN CTPL"/>
    <property type="match status" value="1"/>
</dbReference>
<dbReference type="EMBL" id="CP031968">
    <property type="protein sequence ID" value="AXT45095.1"/>
    <property type="molecule type" value="Genomic_DNA"/>
</dbReference>
<feature type="transmembrane region" description="Helical" evidence="8">
    <location>
        <begin position="204"/>
        <end position="227"/>
    </location>
</feature>